<organism evidence="2 3">
    <name type="scientific">Portunus trituberculatus</name>
    <name type="common">Swimming crab</name>
    <name type="synonym">Neptunus trituberculatus</name>
    <dbReference type="NCBI Taxonomy" id="210409"/>
    <lineage>
        <taxon>Eukaryota</taxon>
        <taxon>Metazoa</taxon>
        <taxon>Ecdysozoa</taxon>
        <taxon>Arthropoda</taxon>
        <taxon>Crustacea</taxon>
        <taxon>Multicrustacea</taxon>
        <taxon>Malacostraca</taxon>
        <taxon>Eumalacostraca</taxon>
        <taxon>Eucarida</taxon>
        <taxon>Decapoda</taxon>
        <taxon>Pleocyemata</taxon>
        <taxon>Brachyura</taxon>
        <taxon>Eubrachyura</taxon>
        <taxon>Portunoidea</taxon>
        <taxon>Portunidae</taxon>
        <taxon>Portuninae</taxon>
        <taxon>Portunus</taxon>
    </lineage>
</organism>
<feature type="compositionally biased region" description="Pro residues" evidence="1">
    <location>
        <begin position="71"/>
        <end position="80"/>
    </location>
</feature>
<proteinExistence type="predicted"/>
<dbReference type="EMBL" id="VSRR010040278">
    <property type="protein sequence ID" value="MPC75063.1"/>
    <property type="molecule type" value="Genomic_DNA"/>
</dbReference>
<name>A0A5B7HYK5_PORTR</name>
<dbReference type="Proteomes" id="UP000324222">
    <property type="component" value="Unassembled WGS sequence"/>
</dbReference>
<evidence type="ECO:0000256" key="1">
    <source>
        <dbReference type="SAM" id="MobiDB-lite"/>
    </source>
</evidence>
<sequence length="80" mass="8917">MSLTHPLTSPLCPSLTHVSEVEPLDISEVGWHHSVDNVEAEHLPHTSERLHPHQRAAEELTPREPPRLCVPSPPPGEKEN</sequence>
<feature type="region of interest" description="Disordered" evidence="1">
    <location>
        <begin position="37"/>
        <end position="80"/>
    </location>
</feature>
<feature type="compositionally biased region" description="Basic and acidic residues" evidence="1">
    <location>
        <begin position="37"/>
        <end position="66"/>
    </location>
</feature>
<protein>
    <submittedName>
        <fullName evidence="2">Uncharacterized protein</fullName>
    </submittedName>
</protein>
<evidence type="ECO:0000313" key="3">
    <source>
        <dbReference type="Proteomes" id="UP000324222"/>
    </source>
</evidence>
<reference evidence="2 3" key="1">
    <citation type="submission" date="2019-05" db="EMBL/GenBank/DDBJ databases">
        <title>Another draft genome of Portunus trituberculatus and its Hox gene families provides insights of decapod evolution.</title>
        <authorList>
            <person name="Jeong J.-H."/>
            <person name="Song I."/>
            <person name="Kim S."/>
            <person name="Choi T."/>
            <person name="Kim D."/>
            <person name="Ryu S."/>
            <person name="Kim W."/>
        </authorList>
    </citation>
    <scope>NUCLEOTIDE SEQUENCE [LARGE SCALE GENOMIC DNA]</scope>
    <source>
        <tissue evidence="2">Muscle</tissue>
    </source>
</reference>
<dbReference type="AlphaFoldDB" id="A0A5B7HYK5"/>
<keyword evidence="3" id="KW-1185">Reference proteome</keyword>
<gene>
    <name evidence="2" type="ORF">E2C01_069447</name>
</gene>
<evidence type="ECO:0000313" key="2">
    <source>
        <dbReference type="EMBL" id="MPC75063.1"/>
    </source>
</evidence>
<accession>A0A5B7HYK5</accession>
<comment type="caution">
    <text evidence="2">The sequence shown here is derived from an EMBL/GenBank/DDBJ whole genome shotgun (WGS) entry which is preliminary data.</text>
</comment>